<name>A0A1F8AU77_9BACT</name>
<protein>
    <recommendedName>
        <fullName evidence="3">BrnT family toxin</fullName>
    </recommendedName>
</protein>
<proteinExistence type="predicted"/>
<organism evidence="1 2">
    <name type="scientific">Candidatus Woesebacteria bacterium RIFCSPHIGHO2_12_FULL_41_24</name>
    <dbReference type="NCBI Taxonomy" id="1802510"/>
    <lineage>
        <taxon>Bacteria</taxon>
        <taxon>Candidatus Woeseibacteriota</taxon>
    </lineage>
</organism>
<accession>A0A1F8AU77</accession>
<dbReference type="InterPro" id="IPR007460">
    <property type="entry name" value="BrnT_toxin"/>
</dbReference>
<dbReference type="Pfam" id="PF04365">
    <property type="entry name" value="BrnT_toxin"/>
    <property type="match status" value="1"/>
</dbReference>
<dbReference type="EMBL" id="MGGW01000004">
    <property type="protein sequence ID" value="OGM55261.1"/>
    <property type="molecule type" value="Genomic_DNA"/>
</dbReference>
<dbReference type="InterPro" id="IPR038573">
    <property type="entry name" value="BrnT_sf"/>
</dbReference>
<reference evidence="1 2" key="1">
    <citation type="journal article" date="2016" name="Nat. Commun.">
        <title>Thousands of microbial genomes shed light on interconnected biogeochemical processes in an aquifer system.</title>
        <authorList>
            <person name="Anantharaman K."/>
            <person name="Brown C.T."/>
            <person name="Hug L.A."/>
            <person name="Sharon I."/>
            <person name="Castelle C.J."/>
            <person name="Probst A.J."/>
            <person name="Thomas B.C."/>
            <person name="Singh A."/>
            <person name="Wilkins M.J."/>
            <person name="Karaoz U."/>
            <person name="Brodie E.L."/>
            <person name="Williams K.H."/>
            <person name="Hubbard S.S."/>
            <person name="Banfield J.F."/>
        </authorList>
    </citation>
    <scope>NUCLEOTIDE SEQUENCE [LARGE SCALE GENOMIC DNA]</scope>
</reference>
<evidence type="ECO:0000313" key="2">
    <source>
        <dbReference type="Proteomes" id="UP000178603"/>
    </source>
</evidence>
<evidence type="ECO:0008006" key="3">
    <source>
        <dbReference type="Google" id="ProtNLM"/>
    </source>
</evidence>
<dbReference type="Proteomes" id="UP000178603">
    <property type="component" value="Unassembled WGS sequence"/>
</dbReference>
<dbReference type="AlphaFoldDB" id="A0A1F8AU77"/>
<sequence>MSLDLGFSKIEGFEWDEGNLEHINKHGVNFKECEQVFVNRLILIKKDKKHSVNESRFRALGYTNNGRNLFIAFTVRAKKIRVISARDQNRKEKFVLKKIGGERG</sequence>
<dbReference type="Gene3D" id="3.10.450.530">
    <property type="entry name" value="Ribonuclease toxin, BrnT, of type II toxin-antitoxin system"/>
    <property type="match status" value="1"/>
</dbReference>
<comment type="caution">
    <text evidence="1">The sequence shown here is derived from an EMBL/GenBank/DDBJ whole genome shotgun (WGS) entry which is preliminary data.</text>
</comment>
<gene>
    <name evidence="1" type="ORF">A3E44_03175</name>
</gene>
<evidence type="ECO:0000313" key="1">
    <source>
        <dbReference type="EMBL" id="OGM55261.1"/>
    </source>
</evidence>